<feature type="region of interest" description="Disordered" evidence="1">
    <location>
        <begin position="307"/>
        <end position="329"/>
    </location>
</feature>
<feature type="compositionally biased region" description="Polar residues" evidence="1">
    <location>
        <begin position="182"/>
        <end position="197"/>
    </location>
</feature>
<protein>
    <submittedName>
        <fullName evidence="2">Reticulon family protein</fullName>
    </submittedName>
</protein>
<sequence>MEVGRRRSTGRGGGVVAGSVWESRMKSDEVKGGIKVFNGDETSEEAGERKSRPKQSPNGVIGKRKTWKSENSDGFEKSPIQIARQRSDLKIDLDEQFKELSKSADGMIKKKAQFRKRGPDLKKLRRLVFLLIELRKKPVQIRKAKSESVKLIGQSPENSVQSRKVKPESNKGLGESVDVNERNSTPPNKGTSVSSEVLGQPMKEFDGLGDENERNPIEPKTVTLESVETRSDETCKELDVCEEKVISSGLSNVGMVKSVPEMAMIDDVGDEIGDEEDDWDEELDDEIEIEEVKKRFEVKEIDITEQKPKTEQVVNEEKSTPISPIVKKQGPPLVQTSQELIQSPQKLKLVLSVMGSKQILGFREFLKPITNCRV</sequence>
<feature type="region of interest" description="Disordered" evidence="1">
    <location>
        <begin position="1"/>
        <end position="76"/>
    </location>
</feature>
<reference evidence="3" key="1">
    <citation type="submission" date="2019-07" db="EMBL/GenBank/DDBJ databases">
        <title>De Novo Assembly of kiwifruit Actinidia rufa.</title>
        <authorList>
            <person name="Sugita-Konishi S."/>
            <person name="Sato K."/>
            <person name="Mori E."/>
            <person name="Abe Y."/>
            <person name="Kisaki G."/>
            <person name="Hamano K."/>
            <person name="Suezawa K."/>
            <person name="Otani M."/>
            <person name="Fukuda T."/>
            <person name="Manabe T."/>
            <person name="Gomi K."/>
            <person name="Tabuchi M."/>
            <person name="Akimitsu K."/>
            <person name="Kataoka I."/>
        </authorList>
    </citation>
    <scope>NUCLEOTIDE SEQUENCE [LARGE SCALE GENOMIC DNA]</scope>
    <source>
        <strain evidence="3">cv. Fuchu</strain>
    </source>
</reference>
<feature type="compositionally biased region" description="Basic and acidic residues" evidence="1">
    <location>
        <begin position="203"/>
        <end position="217"/>
    </location>
</feature>
<dbReference type="PANTHER" id="PTHR46626:SF1">
    <property type="entry name" value="RETICULON-LIKE PROTEIN B21"/>
    <property type="match status" value="1"/>
</dbReference>
<keyword evidence="3" id="KW-1185">Reference proteome</keyword>
<name>A0A7J0DGH3_9ERIC</name>
<evidence type="ECO:0000256" key="1">
    <source>
        <dbReference type="SAM" id="MobiDB-lite"/>
    </source>
</evidence>
<feature type="compositionally biased region" description="Basic and acidic residues" evidence="1">
    <location>
        <begin position="67"/>
        <end position="76"/>
    </location>
</feature>
<dbReference type="Proteomes" id="UP000585474">
    <property type="component" value="Unassembled WGS sequence"/>
</dbReference>
<gene>
    <name evidence="2" type="ORF">Acr_00g0036210</name>
</gene>
<feature type="region of interest" description="Disordered" evidence="1">
    <location>
        <begin position="145"/>
        <end position="230"/>
    </location>
</feature>
<evidence type="ECO:0000313" key="2">
    <source>
        <dbReference type="EMBL" id="GFS34821.1"/>
    </source>
</evidence>
<evidence type="ECO:0000313" key="3">
    <source>
        <dbReference type="Proteomes" id="UP000585474"/>
    </source>
</evidence>
<organism evidence="2 3">
    <name type="scientific">Actinidia rufa</name>
    <dbReference type="NCBI Taxonomy" id="165716"/>
    <lineage>
        <taxon>Eukaryota</taxon>
        <taxon>Viridiplantae</taxon>
        <taxon>Streptophyta</taxon>
        <taxon>Embryophyta</taxon>
        <taxon>Tracheophyta</taxon>
        <taxon>Spermatophyta</taxon>
        <taxon>Magnoliopsida</taxon>
        <taxon>eudicotyledons</taxon>
        <taxon>Gunneridae</taxon>
        <taxon>Pentapetalae</taxon>
        <taxon>asterids</taxon>
        <taxon>Ericales</taxon>
        <taxon>Actinidiaceae</taxon>
        <taxon>Actinidia</taxon>
    </lineage>
</organism>
<dbReference type="OrthoDB" id="10249888at2759"/>
<dbReference type="EMBL" id="BJWL01000217">
    <property type="protein sequence ID" value="GFS34821.1"/>
    <property type="molecule type" value="Genomic_DNA"/>
</dbReference>
<comment type="caution">
    <text evidence="2">The sequence shown here is derived from an EMBL/GenBank/DDBJ whole genome shotgun (WGS) entry which is preliminary data.</text>
</comment>
<accession>A0A7J0DGH3</accession>
<dbReference type="PANTHER" id="PTHR46626">
    <property type="entry name" value="RETICULON-LIKE PROTEIN B17"/>
    <property type="match status" value="1"/>
</dbReference>
<dbReference type="AlphaFoldDB" id="A0A7J0DGH3"/>
<feature type="compositionally biased region" description="Basic and acidic residues" evidence="1">
    <location>
        <begin position="23"/>
        <end position="32"/>
    </location>
</feature>
<dbReference type="InterPro" id="IPR044647">
    <property type="entry name" value="RTNLB17/18/21"/>
</dbReference>
<feature type="compositionally biased region" description="Basic and acidic residues" evidence="1">
    <location>
        <begin position="307"/>
        <end position="319"/>
    </location>
</feature>
<proteinExistence type="predicted"/>